<dbReference type="PANTHER" id="PTHR42760">
    <property type="entry name" value="SHORT-CHAIN DEHYDROGENASES/REDUCTASES FAMILY MEMBER"/>
    <property type="match status" value="1"/>
</dbReference>
<dbReference type="RefSeq" id="WP_153232949.1">
    <property type="nucleotide sequence ID" value="NZ_WINI01000001.1"/>
</dbReference>
<protein>
    <submittedName>
        <fullName evidence="3">SDR family oxidoreductase</fullName>
    </submittedName>
</protein>
<comment type="caution">
    <text evidence="3">The sequence shown here is derived from an EMBL/GenBank/DDBJ whole genome shotgun (WGS) entry which is preliminary data.</text>
</comment>
<dbReference type="PRINTS" id="PR00081">
    <property type="entry name" value="GDHRDH"/>
</dbReference>
<comment type="similarity">
    <text evidence="1">Belongs to the short-chain dehydrogenases/reductases (SDR) family.</text>
</comment>
<name>A0A843YP83_9BURK</name>
<reference evidence="3 4" key="1">
    <citation type="submission" date="2019-10" db="EMBL/GenBank/DDBJ databases">
        <title>Glaciimonas soli sp. nov., a psychrophilic bacterium isolated from the forest soil of a high elevation mountain in Taiwan.</title>
        <authorList>
            <person name="Wang L.-T."/>
            <person name="Shieh W.Y."/>
        </authorList>
    </citation>
    <scope>NUCLEOTIDE SEQUENCE [LARGE SCALE GENOMIC DNA]</scope>
    <source>
        <strain evidence="3 4">GS1</strain>
    </source>
</reference>
<organism evidence="3 4">
    <name type="scientific">Glaciimonas soli</name>
    <dbReference type="NCBI Taxonomy" id="2590999"/>
    <lineage>
        <taxon>Bacteria</taxon>
        <taxon>Pseudomonadati</taxon>
        <taxon>Pseudomonadota</taxon>
        <taxon>Betaproteobacteria</taxon>
        <taxon>Burkholderiales</taxon>
        <taxon>Oxalobacteraceae</taxon>
        <taxon>Glaciimonas</taxon>
    </lineage>
</organism>
<dbReference type="Proteomes" id="UP000451565">
    <property type="component" value="Unassembled WGS sequence"/>
</dbReference>
<dbReference type="AlphaFoldDB" id="A0A843YP83"/>
<proteinExistence type="inferred from homology"/>
<dbReference type="InterPro" id="IPR002347">
    <property type="entry name" value="SDR_fam"/>
</dbReference>
<evidence type="ECO:0000256" key="1">
    <source>
        <dbReference type="ARBA" id="ARBA00006484"/>
    </source>
</evidence>
<keyword evidence="2" id="KW-0560">Oxidoreductase</keyword>
<dbReference type="OrthoDB" id="9789398at2"/>
<dbReference type="GO" id="GO:0016616">
    <property type="term" value="F:oxidoreductase activity, acting on the CH-OH group of donors, NAD or NADP as acceptor"/>
    <property type="evidence" value="ECO:0007669"/>
    <property type="project" value="TreeGrafter"/>
</dbReference>
<accession>A0A843YP83</accession>
<keyword evidence="4" id="KW-1185">Reference proteome</keyword>
<dbReference type="PROSITE" id="PS00061">
    <property type="entry name" value="ADH_SHORT"/>
    <property type="match status" value="1"/>
</dbReference>
<sequence>MTVVKEVSTEQLAHFPSLKGKNVFITGGGSGIGAAIVSAFAEQGAQVAFVDIDIDASEALCERLAAAGLVEPQFRYCDIRDIAALQKTMQVLAQKFGDFDVLVNNAANDERHHWEEVTVDYWNDRIAINQRPMFFTCQTVAPGMQKKGGGSIINLSSISWHLSNGGYPVYTTAKAAVVGLTRGLARDLGPHNIRVNTISPGWVMTERQVALWLDAEGEKDIKRNQCLPGKLQPWHLARMALFLAADDSAMCTAQEFIVDAGWA</sequence>
<evidence type="ECO:0000256" key="2">
    <source>
        <dbReference type="ARBA" id="ARBA00023002"/>
    </source>
</evidence>
<dbReference type="EMBL" id="WINI01000001">
    <property type="protein sequence ID" value="MQQ99362.1"/>
    <property type="molecule type" value="Genomic_DNA"/>
</dbReference>
<evidence type="ECO:0000313" key="3">
    <source>
        <dbReference type="EMBL" id="MQQ99362.1"/>
    </source>
</evidence>
<dbReference type="FunFam" id="3.40.50.720:FF:000084">
    <property type="entry name" value="Short-chain dehydrogenase reductase"/>
    <property type="match status" value="1"/>
</dbReference>
<evidence type="ECO:0000313" key="4">
    <source>
        <dbReference type="Proteomes" id="UP000451565"/>
    </source>
</evidence>
<gene>
    <name evidence="3" type="ORF">GEV47_01505</name>
</gene>
<dbReference type="PRINTS" id="PR00080">
    <property type="entry name" value="SDRFAMILY"/>
</dbReference>
<dbReference type="CDD" id="cd05233">
    <property type="entry name" value="SDR_c"/>
    <property type="match status" value="1"/>
</dbReference>
<dbReference type="Gene3D" id="3.40.50.720">
    <property type="entry name" value="NAD(P)-binding Rossmann-like Domain"/>
    <property type="match status" value="1"/>
</dbReference>
<dbReference type="InterPro" id="IPR036291">
    <property type="entry name" value="NAD(P)-bd_dom_sf"/>
</dbReference>
<dbReference type="SUPFAM" id="SSF51735">
    <property type="entry name" value="NAD(P)-binding Rossmann-fold domains"/>
    <property type="match status" value="1"/>
</dbReference>
<dbReference type="InterPro" id="IPR020904">
    <property type="entry name" value="Sc_DH/Rdtase_CS"/>
</dbReference>
<dbReference type="PANTHER" id="PTHR42760:SF133">
    <property type="entry name" value="3-OXOACYL-[ACYL-CARRIER-PROTEIN] REDUCTASE"/>
    <property type="match status" value="1"/>
</dbReference>
<dbReference type="Pfam" id="PF13561">
    <property type="entry name" value="adh_short_C2"/>
    <property type="match status" value="1"/>
</dbReference>